<organism evidence="2 3">
    <name type="scientific">Paenibacillus amylolyticus</name>
    <dbReference type="NCBI Taxonomy" id="1451"/>
    <lineage>
        <taxon>Bacteria</taxon>
        <taxon>Bacillati</taxon>
        <taxon>Bacillota</taxon>
        <taxon>Bacilli</taxon>
        <taxon>Bacillales</taxon>
        <taxon>Paenibacillaceae</taxon>
        <taxon>Paenibacillus</taxon>
    </lineage>
</organism>
<proteinExistence type="predicted"/>
<dbReference type="RefSeq" id="WP_123063060.1">
    <property type="nucleotide sequence ID" value="NZ_RIAS01000002.1"/>
</dbReference>
<accession>A0A5M9WNQ0</accession>
<protein>
    <submittedName>
        <fullName evidence="2">Uncharacterized protein</fullName>
    </submittedName>
</protein>
<feature type="signal peptide" evidence="1">
    <location>
        <begin position="1"/>
        <end position="28"/>
    </location>
</feature>
<evidence type="ECO:0000313" key="2">
    <source>
        <dbReference type="EMBL" id="KAA8783163.1"/>
    </source>
</evidence>
<dbReference type="OrthoDB" id="2927355at2"/>
<sequence>MKLSRITTKVASGALALSLLLSVSPVLASDAPSLTANQLEVIEAANNAVLSEVQTVNNDGVYSLAASNIPYTVKLTRGSFLAWSDAVVDWTSNGNQITSSSGSQDSGYVFPNIVRKGGITKQSSSAASYHIYLSKTTIGAGVVSPWGDVTVYESDFSDYIKVNKDGTATNY</sequence>
<name>A0A5M9WNQ0_PAEAM</name>
<evidence type="ECO:0000313" key="3">
    <source>
        <dbReference type="Proteomes" id="UP000323664"/>
    </source>
</evidence>
<comment type="caution">
    <text evidence="2">The sequence shown here is derived from an EMBL/GenBank/DDBJ whole genome shotgun (WGS) entry which is preliminary data.</text>
</comment>
<keyword evidence="1" id="KW-0732">Signal</keyword>
<dbReference type="Proteomes" id="UP000323664">
    <property type="component" value="Unassembled WGS sequence"/>
</dbReference>
<reference evidence="2 3" key="1">
    <citation type="journal article" date="2019" name="J. Ind. Microbiol. Biotechnol.">
        <title>Paenibacillus amylolyticus 27C64 has a diverse set of carbohydrate-active enzymes and complete pectin deconstruction system.</title>
        <authorList>
            <person name="Keggi C."/>
            <person name="Doran-Peterson J."/>
        </authorList>
    </citation>
    <scope>NUCLEOTIDE SEQUENCE [LARGE SCALE GENOMIC DNA]</scope>
    <source>
        <strain evidence="2 3">27C64</strain>
    </source>
</reference>
<dbReference type="EMBL" id="RIAS01000002">
    <property type="protein sequence ID" value="KAA8783163.1"/>
    <property type="molecule type" value="Genomic_DNA"/>
</dbReference>
<dbReference type="AlphaFoldDB" id="A0A5M9WNQ0"/>
<gene>
    <name evidence="2" type="ORF">EC604_04800</name>
</gene>
<evidence type="ECO:0000256" key="1">
    <source>
        <dbReference type="SAM" id="SignalP"/>
    </source>
</evidence>
<feature type="chain" id="PRO_5024415003" evidence="1">
    <location>
        <begin position="29"/>
        <end position="171"/>
    </location>
</feature>